<dbReference type="InterPro" id="IPR006993">
    <property type="entry name" value="Glut_rich_SH3-bd"/>
</dbReference>
<dbReference type="RefSeq" id="YP_009118745.1">
    <property type="nucleotide sequence ID" value="NC_025425.1"/>
</dbReference>
<dbReference type="Pfam" id="PF04908">
    <property type="entry name" value="SH3BGR"/>
    <property type="match status" value="1"/>
</dbReference>
<proteinExistence type="predicted"/>
<dbReference type="OrthoDB" id="25064at10239"/>
<evidence type="ECO:0000313" key="2">
    <source>
        <dbReference type="Proteomes" id="UP000203896"/>
    </source>
</evidence>
<name>A0A0B7MKT7_9CAUD</name>
<dbReference type="EMBL" id="HE978309">
    <property type="protein sequence ID" value="CEO90665.1"/>
    <property type="molecule type" value="Genomic_DNA"/>
</dbReference>
<dbReference type="Gene3D" id="3.40.30.10">
    <property type="entry name" value="Glutaredoxin"/>
    <property type="match status" value="1"/>
</dbReference>
<dbReference type="Proteomes" id="UP000203896">
    <property type="component" value="Segment"/>
</dbReference>
<keyword evidence="2" id="KW-1185">Reference proteome</keyword>
<gene>
    <name evidence="1" type="primary">nrdC</name>
    <name evidence="1" type="ORF">BN201_0062</name>
</gene>
<dbReference type="KEGG" id="vg:23301107"/>
<dbReference type="SUPFAM" id="SSF52833">
    <property type="entry name" value="Thioredoxin-like"/>
    <property type="match status" value="1"/>
</dbReference>
<dbReference type="GeneID" id="23301107"/>
<organism evidence="1 2">
    <name type="scientific">Enterobacteria phage GEC-3S</name>
    <dbReference type="NCBI Taxonomy" id="1222338"/>
    <lineage>
        <taxon>Viruses</taxon>
        <taxon>Duplodnaviria</taxon>
        <taxon>Heunggongvirae</taxon>
        <taxon>Uroviricota</taxon>
        <taxon>Caudoviricetes</taxon>
        <taxon>Pantevenvirales</taxon>
        <taxon>Straboviridae</taxon>
        <taxon>Krischvirus</taxon>
        <taxon>Krischvirus gec3s</taxon>
    </lineage>
</organism>
<reference evidence="1 2" key="1">
    <citation type="submission" date="2012-08" db="EMBL/GenBank/DDBJ databases">
        <title>Selection and characterization of a candidate therapeutic bacteriophage that lyses the German Escherichia coli O104:H4 outbreak strain.</title>
        <authorList>
            <person name="Merabishvilli M."/>
            <person name="De Vos D."/>
            <person name="Verbeken G."/>
            <person name="Kropinski A."/>
            <person name="Vandenheuvel D."/>
            <person name="Lavigne R."/>
            <person name="Wattiau P."/>
            <person name="Mast J."/>
            <person name="Ragimbeau C."/>
            <person name="Mossong J."/>
            <person name="Scheres J."/>
            <person name="Chanishvili N."/>
            <person name="Vaneechoutte M."/>
            <person name="Pirnay J.P."/>
        </authorList>
    </citation>
    <scope>NUCLEOTIDE SEQUENCE [LARGE SCALE GENOMIC DNA]</scope>
</reference>
<dbReference type="CDD" id="cd02066">
    <property type="entry name" value="GRX_family"/>
    <property type="match status" value="1"/>
</dbReference>
<evidence type="ECO:0000313" key="1">
    <source>
        <dbReference type="EMBL" id="CEO90665.1"/>
    </source>
</evidence>
<dbReference type="PROSITE" id="PS51354">
    <property type="entry name" value="GLUTAREDOXIN_2"/>
    <property type="match status" value="1"/>
</dbReference>
<sequence>MVEIFGFEGYNCKYCQNAKRLCEARKIPYIYIPVNDGVDENGRPVKIDSIIADIQDRAGVEVIATMPQIFYDGDYIGGFDEFRSFVVKNKING</sequence>
<accession>A0A0B7MKT7</accession>
<protein>
    <submittedName>
        <fullName evidence="1">Putative thioredoxin NrdC</fullName>
    </submittedName>
</protein>
<dbReference type="InterPro" id="IPR036249">
    <property type="entry name" value="Thioredoxin-like_sf"/>
</dbReference>